<dbReference type="Proteomes" id="UP001233172">
    <property type="component" value="Unassembled WGS sequence"/>
</dbReference>
<evidence type="ECO:0000313" key="1">
    <source>
        <dbReference type="EMBL" id="KAK0051248.1"/>
    </source>
</evidence>
<evidence type="ECO:0000313" key="2">
    <source>
        <dbReference type="Proteomes" id="UP001233172"/>
    </source>
</evidence>
<proteinExistence type="predicted"/>
<name>A0AAD8BC47_BIOPF</name>
<reference evidence="1" key="2">
    <citation type="submission" date="2023-04" db="EMBL/GenBank/DDBJ databases">
        <authorList>
            <person name="Bu L."/>
            <person name="Lu L."/>
            <person name="Laidemitt M.R."/>
            <person name="Zhang S.M."/>
            <person name="Mutuku M."/>
            <person name="Mkoji G."/>
            <person name="Steinauer M."/>
            <person name="Loker E.S."/>
        </authorList>
    </citation>
    <scope>NUCLEOTIDE SEQUENCE</scope>
    <source>
        <strain evidence="1">KasaAsao</strain>
        <tissue evidence="1">Whole Snail</tissue>
    </source>
</reference>
<dbReference type="AlphaFoldDB" id="A0AAD8BC47"/>
<gene>
    <name evidence="1" type="ORF">Bpfe_019366</name>
</gene>
<accession>A0AAD8BC47</accession>
<reference evidence="1" key="1">
    <citation type="journal article" date="2023" name="PLoS Negl. Trop. Dis.">
        <title>A genome sequence for Biomphalaria pfeifferi, the major vector snail for the human-infecting parasite Schistosoma mansoni.</title>
        <authorList>
            <person name="Bu L."/>
            <person name="Lu L."/>
            <person name="Laidemitt M.R."/>
            <person name="Zhang S.M."/>
            <person name="Mutuku M."/>
            <person name="Mkoji G."/>
            <person name="Steinauer M."/>
            <person name="Loker E.S."/>
        </authorList>
    </citation>
    <scope>NUCLEOTIDE SEQUENCE</scope>
    <source>
        <strain evidence="1">KasaAsao</strain>
    </source>
</reference>
<sequence>MQSATKKHPVDSRLVAHDVQQITMEQFVLAEMGDAYFRHLCHFVLALARGCLDQHRSNDVRRGGRTATKCVI</sequence>
<dbReference type="EMBL" id="JASAOG010000106">
    <property type="protein sequence ID" value="KAK0051248.1"/>
    <property type="molecule type" value="Genomic_DNA"/>
</dbReference>
<protein>
    <submittedName>
        <fullName evidence="1">Uncharacterized protein</fullName>
    </submittedName>
</protein>
<keyword evidence="2" id="KW-1185">Reference proteome</keyword>
<organism evidence="1 2">
    <name type="scientific">Biomphalaria pfeifferi</name>
    <name type="common">Bloodfluke planorb</name>
    <name type="synonym">Freshwater snail</name>
    <dbReference type="NCBI Taxonomy" id="112525"/>
    <lineage>
        <taxon>Eukaryota</taxon>
        <taxon>Metazoa</taxon>
        <taxon>Spiralia</taxon>
        <taxon>Lophotrochozoa</taxon>
        <taxon>Mollusca</taxon>
        <taxon>Gastropoda</taxon>
        <taxon>Heterobranchia</taxon>
        <taxon>Euthyneura</taxon>
        <taxon>Panpulmonata</taxon>
        <taxon>Hygrophila</taxon>
        <taxon>Lymnaeoidea</taxon>
        <taxon>Planorbidae</taxon>
        <taxon>Biomphalaria</taxon>
    </lineage>
</organism>
<comment type="caution">
    <text evidence="1">The sequence shown here is derived from an EMBL/GenBank/DDBJ whole genome shotgun (WGS) entry which is preliminary data.</text>
</comment>